<dbReference type="AlphaFoldDB" id="A0AAW6LP43"/>
<evidence type="ECO:0000313" key="2">
    <source>
        <dbReference type="Proteomes" id="UP001217325"/>
    </source>
</evidence>
<dbReference type="RefSeq" id="WP_275232144.1">
    <property type="nucleotide sequence ID" value="NZ_JARDXE010000014.1"/>
</dbReference>
<organism evidence="1 2">
    <name type="scientific">Rhodococcus qingshengii</name>
    <dbReference type="NCBI Taxonomy" id="334542"/>
    <lineage>
        <taxon>Bacteria</taxon>
        <taxon>Bacillati</taxon>
        <taxon>Actinomycetota</taxon>
        <taxon>Actinomycetes</taxon>
        <taxon>Mycobacteriales</taxon>
        <taxon>Nocardiaceae</taxon>
        <taxon>Rhodococcus</taxon>
        <taxon>Rhodococcus erythropolis group</taxon>
    </lineage>
</organism>
<comment type="caution">
    <text evidence="1">The sequence shown here is derived from an EMBL/GenBank/DDBJ whole genome shotgun (WGS) entry which is preliminary data.</text>
</comment>
<name>A0AAW6LP43_RHOSG</name>
<protein>
    <submittedName>
        <fullName evidence="1">Uncharacterized protein</fullName>
    </submittedName>
</protein>
<gene>
    <name evidence="1" type="ORF">PXH69_21625</name>
</gene>
<reference evidence="1" key="1">
    <citation type="submission" date="2023-02" db="EMBL/GenBank/DDBJ databases">
        <title>A novel hydrolase synthesized by Rhodococcus erythropolis HQ is responsible for the detoxification of Zearalenone.</title>
        <authorList>
            <person name="Hu J."/>
            <person name="Xu J."/>
        </authorList>
    </citation>
    <scope>NUCLEOTIDE SEQUENCE</scope>
    <source>
        <strain evidence="1">HQ</strain>
    </source>
</reference>
<sequence>MLALHPLTAHPGWANGTHSSTGRRHNGIRRRAPLDYRTESCHMGTSSIVRLVPPSSVATPDVVIVVRYDGNDVGDEIDKMVRRDGYDTVYETFRKQPSRNWMGLDTEVGSGLPDCVTNFPQNVAVSAAVEGYGVLYVADQIITPETIGDGTGWERDCIYIVNREGKPRNGR</sequence>
<dbReference type="Proteomes" id="UP001217325">
    <property type="component" value="Unassembled WGS sequence"/>
</dbReference>
<dbReference type="EMBL" id="JARDXE010000014">
    <property type="protein sequence ID" value="MDE8647578.1"/>
    <property type="molecule type" value="Genomic_DNA"/>
</dbReference>
<accession>A0AAW6LP43</accession>
<proteinExistence type="predicted"/>
<evidence type="ECO:0000313" key="1">
    <source>
        <dbReference type="EMBL" id="MDE8647578.1"/>
    </source>
</evidence>